<evidence type="ECO:0000313" key="2">
    <source>
        <dbReference type="Proteomes" id="UP000823399"/>
    </source>
</evidence>
<evidence type="ECO:0008006" key="3">
    <source>
        <dbReference type="Google" id="ProtNLM"/>
    </source>
</evidence>
<keyword evidence="2" id="KW-1185">Reference proteome</keyword>
<dbReference type="GeneID" id="64692705"/>
<reference evidence="1" key="1">
    <citation type="journal article" date="2020" name="New Phytol.">
        <title>Comparative genomics reveals dynamic genome evolution in host specialist ectomycorrhizal fungi.</title>
        <authorList>
            <person name="Lofgren L.A."/>
            <person name="Nguyen N.H."/>
            <person name="Vilgalys R."/>
            <person name="Ruytinx J."/>
            <person name="Liao H.L."/>
            <person name="Branco S."/>
            <person name="Kuo A."/>
            <person name="LaButti K."/>
            <person name="Lipzen A."/>
            <person name="Andreopoulos W."/>
            <person name="Pangilinan J."/>
            <person name="Riley R."/>
            <person name="Hundley H."/>
            <person name="Na H."/>
            <person name="Barry K."/>
            <person name="Grigoriev I.V."/>
            <person name="Stajich J.E."/>
            <person name="Kennedy P.G."/>
        </authorList>
    </citation>
    <scope>NUCLEOTIDE SEQUENCE</scope>
    <source>
        <strain evidence="1">FC423</strain>
    </source>
</reference>
<comment type="caution">
    <text evidence="1">The sequence shown here is derived from an EMBL/GenBank/DDBJ whole genome shotgun (WGS) entry which is preliminary data.</text>
</comment>
<evidence type="ECO:0000313" key="1">
    <source>
        <dbReference type="EMBL" id="KAG2116473.1"/>
    </source>
</evidence>
<organism evidence="1 2">
    <name type="scientific">Suillus discolor</name>
    <dbReference type="NCBI Taxonomy" id="1912936"/>
    <lineage>
        <taxon>Eukaryota</taxon>
        <taxon>Fungi</taxon>
        <taxon>Dikarya</taxon>
        <taxon>Basidiomycota</taxon>
        <taxon>Agaricomycotina</taxon>
        <taxon>Agaricomycetes</taxon>
        <taxon>Agaricomycetidae</taxon>
        <taxon>Boletales</taxon>
        <taxon>Suillineae</taxon>
        <taxon>Suillaceae</taxon>
        <taxon>Suillus</taxon>
    </lineage>
</organism>
<dbReference type="Proteomes" id="UP000823399">
    <property type="component" value="Unassembled WGS sequence"/>
</dbReference>
<dbReference type="EMBL" id="JABBWM010000006">
    <property type="protein sequence ID" value="KAG2116473.1"/>
    <property type="molecule type" value="Genomic_DNA"/>
</dbReference>
<protein>
    <recommendedName>
        <fullName evidence="3">DUF659 domain-containing protein</fullName>
    </recommendedName>
</protein>
<sequence length="59" mass="6723">MARAFQAMLKQFGLMQKILALNADNASANDTQTKYLAKLDNSFHAYNRVQCFNHTIQLC</sequence>
<dbReference type="RefSeq" id="XP_041297572.1">
    <property type="nucleotide sequence ID" value="XM_041430446.1"/>
</dbReference>
<name>A0A9P7FFR2_9AGAM</name>
<gene>
    <name evidence="1" type="ORF">F5147DRAFT_553463</name>
</gene>
<proteinExistence type="predicted"/>
<feature type="non-terminal residue" evidence="1">
    <location>
        <position position="1"/>
    </location>
</feature>
<accession>A0A9P7FFR2</accession>
<dbReference type="AlphaFoldDB" id="A0A9P7FFR2"/>